<dbReference type="InterPro" id="IPR006696">
    <property type="entry name" value="DUF423"/>
</dbReference>
<keyword evidence="3 6" id="KW-0812">Transmembrane</keyword>
<keyword evidence="4 6" id="KW-1133">Transmembrane helix</keyword>
<feature type="transmembrane region" description="Helical" evidence="6">
    <location>
        <begin position="65"/>
        <end position="82"/>
    </location>
</feature>
<feature type="transmembrane region" description="Helical" evidence="6">
    <location>
        <begin position="88"/>
        <end position="109"/>
    </location>
</feature>
<dbReference type="PANTHER" id="PTHR43461:SF1">
    <property type="entry name" value="TRANSMEMBRANE PROTEIN 256"/>
    <property type="match status" value="1"/>
</dbReference>
<keyword evidence="5 6" id="KW-0472">Membrane</keyword>
<evidence type="ECO:0000256" key="4">
    <source>
        <dbReference type="ARBA" id="ARBA00022989"/>
    </source>
</evidence>
<proteinExistence type="inferred from homology"/>
<accession>A0A833JEX2</accession>
<evidence type="ECO:0000256" key="3">
    <source>
        <dbReference type="ARBA" id="ARBA00022692"/>
    </source>
</evidence>
<dbReference type="Pfam" id="PF04241">
    <property type="entry name" value="DUF423"/>
    <property type="match status" value="1"/>
</dbReference>
<protein>
    <submittedName>
        <fullName evidence="7">DUF423 domain-containing protein</fullName>
    </submittedName>
</protein>
<dbReference type="EMBL" id="WFLN01000006">
    <property type="protein sequence ID" value="KAB8030654.1"/>
    <property type="molecule type" value="Genomic_DNA"/>
</dbReference>
<gene>
    <name evidence="7" type="ORF">GCL57_06680</name>
</gene>
<dbReference type="GO" id="GO:0005886">
    <property type="term" value="C:plasma membrane"/>
    <property type="evidence" value="ECO:0007669"/>
    <property type="project" value="TreeGrafter"/>
</dbReference>
<evidence type="ECO:0000313" key="7">
    <source>
        <dbReference type="EMBL" id="KAB8030654.1"/>
    </source>
</evidence>
<evidence type="ECO:0000256" key="6">
    <source>
        <dbReference type="SAM" id="Phobius"/>
    </source>
</evidence>
<comment type="subcellular location">
    <subcellularLocation>
        <location evidence="1">Membrane</location>
        <topology evidence="1">Multi-pass membrane protein</topology>
    </subcellularLocation>
</comment>
<sequence>MFYPKLFSVLGLLGVALGAFGAHGLKNKVSPEYLENWKTATLYLFIHILAGLISYYVTDKNRSQLFFAIGCMIFSGSLFLLVLLNLPILGAITPIGGVSFMLGWVFLFFDINKKKLI</sequence>
<name>A0A833JEX2_9BACT</name>
<evidence type="ECO:0000256" key="2">
    <source>
        <dbReference type="ARBA" id="ARBA00009694"/>
    </source>
</evidence>
<keyword evidence="8" id="KW-1185">Reference proteome</keyword>
<organism evidence="7 8">
    <name type="scientific">Fluviispira multicolorata</name>
    <dbReference type="NCBI Taxonomy" id="2654512"/>
    <lineage>
        <taxon>Bacteria</taxon>
        <taxon>Pseudomonadati</taxon>
        <taxon>Bdellovibrionota</taxon>
        <taxon>Oligoflexia</taxon>
        <taxon>Silvanigrellales</taxon>
        <taxon>Silvanigrellaceae</taxon>
        <taxon>Fluviispira</taxon>
    </lineage>
</organism>
<dbReference type="Proteomes" id="UP000442694">
    <property type="component" value="Unassembled WGS sequence"/>
</dbReference>
<feature type="transmembrane region" description="Helical" evidence="6">
    <location>
        <begin position="40"/>
        <end position="58"/>
    </location>
</feature>
<evidence type="ECO:0000256" key="5">
    <source>
        <dbReference type="ARBA" id="ARBA00023136"/>
    </source>
</evidence>
<dbReference type="RefSeq" id="WP_152212582.1">
    <property type="nucleotide sequence ID" value="NZ_WFLN01000006.1"/>
</dbReference>
<evidence type="ECO:0000313" key="8">
    <source>
        <dbReference type="Proteomes" id="UP000442694"/>
    </source>
</evidence>
<comment type="similarity">
    <text evidence="2">Belongs to the UPF0382 family.</text>
</comment>
<reference evidence="7 8" key="1">
    <citation type="submission" date="2019-10" db="EMBL/GenBank/DDBJ databases">
        <title>New genus of Silvanigrellaceae.</title>
        <authorList>
            <person name="Pitt A."/>
            <person name="Hahn M.W."/>
        </authorList>
    </citation>
    <scope>NUCLEOTIDE SEQUENCE [LARGE SCALE GENOMIC DNA]</scope>
    <source>
        <strain evidence="7 8">33A1-SZDP</strain>
    </source>
</reference>
<dbReference type="PANTHER" id="PTHR43461">
    <property type="entry name" value="TRANSMEMBRANE PROTEIN 256"/>
    <property type="match status" value="1"/>
</dbReference>
<evidence type="ECO:0000256" key="1">
    <source>
        <dbReference type="ARBA" id="ARBA00004141"/>
    </source>
</evidence>
<dbReference type="AlphaFoldDB" id="A0A833JEX2"/>
<comment type="caution">
    <text evidence="7">The sequence shown here is derived from an EMBL/GenBank/DDBJ whole genome shotgun (WGS) entry which is preliminary data.</text>
</comment>